<dbReference type="GO" id="GO:0004672">
    <property type="term" value="F:protein kinase activity"/>
    <property type="evidence" value="ECO:0007669"/>
    <property type="project" value="InterPro"/>
</dbReference>
<feature type="non-terminal residue" evidence="2">
    <location>
        <position position="207"/>
    </location>
</feature>
<dbReference type="InterPro" id="IPR001245">
    <property type="entry name" value="Ser-Thr/Tyr_kinase_cat_dom"/>
</dbReference>
<keyword evidence="3" id="KW-1185">Reference proteome</keyword>
<dbReference type="Gene3D" id="3.30.200.20">
    <property type="entry name" value="Phosphorylase Kinase, domain 1"/>
    <property type="match status" value="1"/>
</dbReference>
<evidence type="ECO:0000259" key="1">
    <source>
        <dbReference type="Pfam" id="PF07714"/>
    </source>
</evidence>
<proteinExistence type="predicted"/>
<comment type="caution">
    <text evidence="2">The sequence shown here is derived from an EMBL/GenBank/DDBJ whole genome shotgun (WGS) entry which is preliminary data.</text>
</comment>
<reference evidence="2 3" key="1">
    <citation type="journal article" date="2018" name="PLoS ONE">
        <title>The draft genome of Kipferlia bialata reveals reductive genome evolution in fornicate parasites.</title>
        <authorList>
            <person name="Tanifuji G."/>
            <person name="Takabayashi S."/>
            <person name="Kume K."/>
            <person name="Takagi M."/>
            <person name="Nakayama T."/>
            <person name="Kamikawa R."/>
            <person name="Inagaki Y."/>
            <person name="Hashimoto T."/>
        </authorList>
    </citation>
    <scope>NUCLEOTIDE SEQUENCE [LARGE SCALE GENOMIC DNA]</scope>
    <source>
        <strain evidence="2">NY0173</strain>
    </source>
</reference>
<feature type="non-terminal residue" evidence="2">
    <location>
        <position position="1"/>
    </location>
</feature>
<dbReference type="EMBL" id="BDIP01009287">
    <property type="protein sequence ID" value="GIQ92255.1"/>
    <property type="molecule type" value="Genomic_DNA"/>
</dbReference>
<sequence>IIGMVAALPVVSEERRNHIARALGKTTVDLEWCPDSGNERDTILAQRNALLTEQQQLEDTLAEWYRLSKLLTRHKDHPEAAEVLGSRSLDHPLDGTRLDVFIHLCITIPLHRFNPTFFGWVGRSPLMHGVHPESGLPVVLKPYSLSDKREMEHARREVSVLASVQDVHIVRFLGLVVEGKSCYIVTEKHDCNLMDFLDTNPSVETRR</sequence>
<feature type="domain" description="Serine-threonine/tyrosine-protein kinase catalytic" evidence="1">
    <location>
        <begin position="126"/>
        <end position="200"/>
    </location>
</feature>
<name>A0A9K3DC28_9EUKA</name>
<dbReference type="Pfam" id="PF07714">
    <property type="entry name" value="PK_Tyr_Ser-Thr"/>
    <property type="match status" value="1"/>
</dbReference>
<accession>A0A9K3DC28</accession>
<evidence type="ECO:0000313" key="3">
    <source>
        <dbReference type="Proteomes" id="UP000265618"/>
    </source>
</evidence>
<dbReference type="InterPro" id="IPR011009">
    <property type="entry name" value="Kinase-like_dom_sf"/>
</dbReference>
<gene>
    <name evidence="2" type="ORF">KIPB_015917</name>
</gene>
<organism evidence="2 3">
    <name type="scientific">Kipferlia bialata</name>
    <dbReference type="NCBI Taxonomy" id="797122"/>
    <lineage>
        <taxon>Eukaryota</taxon>
        <taxon>Metamonada</taxon>
        <taxon>Carpediemonas-like organisms</taxon>
        <taxon>Kipferlia</taxon>
    </lineage>
</organism>
<evidence type="ECO:0000313" key="2">
    <source>
        <dbReference type="EMBL" id="GIQ92255.1"/>
    </source>
</evidence>
<dbReference type="AlphaFoldDB" id="A0A9K3DC28"/>
<dbReference type="SUPFAM" id="SSF56112">
    <property type="entry name" value="Protein kinase-like (PK-like)"/>
    <property type="match status" value="1"/>
</dbReference>
<protein>
    <recommendedName>
        <fullName evidence="1">Serine-threonine/tyrosine-protein kinase catalytic domain-containing protein</fullName>
    </recommendedName>
</protein>
<dbReference type="Proteomes" id="UP000265618">
    <property type="component" value="Unassembled WGS sequence"/>
</dbReference>